<dbReference type="Gene3D" id="3.40.50.450">
    <property type="match status" value="1"/>
</dbReference>
<dbReference type="EC" id="3.2.2.-" evidence="1"/>
<dbReference type="InterPro" id="IPR041164">
    <property type="entry name" value="LDcluster4"/>
</dbReference>
<dbReference type="InterPro" id="IPR052341">
    <property type="entry name" value="LOG_family_nucleotidases"/>
</dbReference>
<dbReference type="Proteomes" id="UP001595816">
    <property type="component" value="Unassembled WGS sequence"/>
</dbReference>
<gene>
    <name evidence="1" type="ORF">ACFOZ4_01155</name>
</gene>
<proteinExistence type="predicted"/>
<dbReference type="PANTHER" id="PTHR43393">
    <property type="entry name" value="CYTOKININ RIBOSIDE 5'-MONOPHOSPHATE PHOSPHORIBOHYDROLASE"/>
    <property type="match status" value="1"/>
</dbReference>
<evidence type="ECO:0000313" key="1">
    <source>
        <dbReference type="EMBL" id="MFC4129216.1"/>
    </source>
</evidence>
<organism evidence="1 2">
    <name type="scientific">Hamadaea flava</name>
    <dbReference type="NCBI Taxonomy" id="1742688"/>
    <lineage>
        <taxon>Bacteria</taxon>
        <taxon>Bacillati</taxon>
        <taxon>Actinomycetota</taxon>
        <taxon>Actinomycetes</taxon>
        <taxon>Micromonosporales</taxon>
        <taxon>Micromonosporaceae</taxon>
        <taxon>Hamadaea</taxon>
    </lineage>
</organism>
<keyword evidence="2" id="KW-1185">Reference proteome</keyword>
<dbReference type="RefSeq" id="WP_253758973.1">
    <property type="nucleotide sequence ID" value="NZ_JAMZDZ010000001.1"/>
</dbReference>
<evidence type="ECO:0000313" key="2">
    <source>
        <dbReference type="Proteomes" id="UP001595816"/>
    </source>
</evidence>
<reference evidence="2" key="1">
    <citation type="journal article" date="2019" name="Int. J. Syst. Evol. Microbiol.">
        <title>The Global Catalogue of Microorganisms (GCM) 10K type strain sequencing project: providing services to taxonomists for standard genome sequencing and annotation.</title>
        <authorList>
            <consortium name="The Broad Institute Genomics Platform"/>
            <consortium name="The Broad Institute Genome Sequencing Center for Infectious Disease"/>
            <person name="Wu L."/>
            <person name="Ma J."/>
        </authorList>
    </citation>
    <scope>NUCLEOTIDE SEQUENCE [LARGE SCALE GENOMIC DNA]</scope>
    <source>
        <strain evidence="2">CGMCC 4.7289</strain>
    </source>
</reference>
<dbReference type="GO" id="GO:0016798">
    <property type="term" value="F:hydrolase activity, acting on glycosyl bonds"/>
    <property type="evidence" value="ECO:0007669"/>
    <property type="project" value="UniProtKB-KW"/>
</dbReference>
<accession>A0ABV8LFG5</accession>
<dbReference type="SUPFAM" id="SSF102405">
    <property type="entry name" value="MCP/YpsA-like"/>
    <property type="match status" value="1"/>
</dbReference>
<name>A0ABV8LFG5_9ACTN</name>
<dbReference type="PANTHER" id="PTHR43393:SF3">
    <property type="entry name" value="LYSINE DECARBOXYLASE-LIKE PROTEIN"/>
    <property type="match status" value="1"/>
</dbReference>
<comment type="caution">
    <text evidence="1">The sequence shown here is derived from an EMBL/GenBank/DDBJ whole genome shotgun (WGS) entry which is preliminary data.</text>
</comment>
<protein>
    <submittedName>
        <fullName evidence="1">LOG family protein</fullName>
        <ecNumber evidence="1">3.2.2.-</ecNumber>
    </submittedName>
</protein>
<keyword evidence="1" id="KW-0378">Hydrolase</keyword>
<sequence>MSPTPRPEVITPIDHSPDEIESYEELRLHLDRGTLTRLTVQGLDLSQVDLADVEVADALFVGCALGDRQVLELIQRGAHVVPVFPDTPFPTQPSHLYTPDELAAGFAAGGFDAMYNTVVYRHYLDRGGANPDLREALAQRIHDHGIENALAGLSAEWLDRHGAASVVGIMGGHAEHRGSPGYRDAAALAWRLAQADRLVLTGGGPGVMEAANLGAYLAGRSLDELTAAIDELAVEPDFHETQAYTAAALRVRDAYAPPPSASWEQAGGLAIPTWFFGHEPANLFAARIAKLFSNAAREEVILKLSRGGIVFAPGRAGTVQEVFQATTMTFYGTVSPSGPYVFLGRRFWTEELPVSSLLAPLLRCSPLGDLSDLIHITDDVDEAAELLLG</sequence>
<dbReference type="Pfam" id="PF18306">
    <property type="entry name" value="LDcluster4"/>
    <property type="match status" value="1"/>
</dbReference>
<keyword evidence="1" id="KW-0326">Glycosidase</keyword>
<dbReference type="EMBL" id="JBHSAY010000003">
    <property type="protein sequence ID" value="MFC4129216.1"/>
    <property type="molecule type" value="Genomic_DNA"/>
</dbReference>